<keyword evidence="1" id="KW-0472">Membrane</keyword>
<reference evidence="3 4" key="1">
    <citation type="submission" date="2010-08" db="EMBL/GenBank/DDBJ databases">
        <title>The draft genome of Desulfovibrio fructosovorans JJ.</title>
        <authorList>
            <consortium name="US DOE Joint Genome Institute (JGI-PGF)"/>
            <person name="Lucas S."/>
            <person name="Copeland A."/>
            <person name="Lapidus A."/>
            <person name="Cheng J.-F."/>
            <person name="Bruce D."/>
            <person name="Goodwin L."/>
            <person name="Pitluck S."/>
            <person name="Land M.L."/>
            <person name="Hauser L."/>
            <person name="Chang Y.-J."/>
            <person name="Jeffries C."/>
            <person name="Wall J.D."/>
            <person name="Stahl D.A."/>
            <person name="Arkin A.P."/>
            <person name="Dehal P."/>
            <person name="Stolyar S.M."/>
            <person name="Hazen T.C."/>
            <person name="Woyke T.J."/>
        </authorList>
    </citation>
    <scope>NUCLEOTIDE SEQUENCE [LARGE SCALE GENOMIC DNA]</scope>
    <source>
        <strain evidence="3 4">JJ</strain>
    </source>
</reference>
<comment type="caution">
    <text evidence="3">The sequence shown here is derived from an EMBL/GenBank/DDBJ whole genome shotgun (WGS) entry which is preliminary data.</text>
</comment>
<dbReference type="InterPro" id="IPR012495">
    <property type="entry name" value="TadE-like_dom"/>
</dbReference>
<dbReference type="Pfam" id="PF07811">
    <property type="entry name" value="TadE"/>
    <property type="match status" value="1"/>
</dbReference>
<dbReference type="AlphaFoldDB" id="E1JTP5"/>
<dbReference type="OrthoDB" id="5456184at2"/>
<feature type="domain" description="TadE-like" evidence="2">
    <location>
        <begin position="12"/>
        <end position="54"/>
    </location>
</feature>
<sequence>MRHGKTHRDQRGASVVEMALLLPVLLLVLFAIIDYGRFFYLQSMAASVASEVARTASLPDATDAAVTAELLAKLNNTSDATPPGFGLGVAPSVSITPAERVPGQPVTVSFSYPFEPLILPRLVGSALFPASITAGASAVVEP</sequence>
<dbReference type="Proteomes" id="UP000006250">
    <property type="component" value="Unassembled WGS sequence"/>
</dbReference>
<keyword evidence="1" id="KW-0812">Transmembrane</keyword>
<dbReference type="RefSeq" id="WP_005991694.1">
    <property type="nucleotide sequence ID" value="NZ_AECZ01000005.1"/>
</dbReference>
<evidence type="ECO:0000313" key="3">
    <source>
        <dbReference type="EMBL" id="EFL52174.1"/>
    </source>
</evidence>
<keyword evidence="4" id="KW-1185">Reference proteome</keyword>
<dbReference type="eggNOG" id="COG4961">
    <property type="taxonomic scope" value="Bacteria"/>
</dbReference>
<protein>
    <submittedName>
        <fullName evidence="3">TadE family protein</fullName>
    </submittedName>
</protein>
<gene>
    <name evidence="3" type="ORF">DesfrDRAFT_0994</name>
</gene>
<evidence type="ECO:0000256" key="1">
    <source>
        <dbReference type="SAM" id="Phobius"/>
    </source>
</evidence>
<dbReference type="STRING" id="596151.DesfrDRAFT_0994"/>
<name>E1JTP5_SOLFR</name>
<evidence type="ECO:0000313" key="4">
    <source>
        <dbReference type="Proteomes" id="UP000006250"/>
    </source>
</evidence>
<organism evidence="3 4">
    <name type="scientific">Solidesulfovibrio fructosivorans JJ]</name>
    <dbReference type="NCBI Taxonomy" id="596151"/>
    <lineage>
        <taxon>Bacteria</taxon>
        <taxon>Pseudomonadati</taxon>
        <taxon>Thermodesulfobacteriota</taxon>
        <taxon>Desulfovibrionia</taxon>
        <taxon>Desulfovibrionales</taxon>
        <taxon>Desulfovibrionaceae</taxon>
        <taxon>Solidesulfovibrio</taxon>
    </lineage>
</organism>
<proteinExistence type="predicted"/>
<feature type="transmembrane region" description="Helical" evidence="1">
    <location>
        <begin position="12"/>
        <end position="33"/>
    </location>
</feature>
<evidence type="ECO:0000259" key="2">
    <source>
        <dbReference type="Pfam" id="PF07811"/>
    </source>
</evidence>
<accession>E1JTP5</accession>
<keyword evidence="1" id="KW-1133">Transmembrane helix</keyword>
<dbReference type="EMBL" id="AECZ01000005">
    <property type="protein sequence ID" value="EFL52174.1"/>
    <property type="molecule type" value="Genomic_DNA"/>
</dbReference>